<dbReference type="RefSeq" id="WP_143056862.1">
    <property type="nucleotide sequence ID" value="NZ_FOCP01000001.1"/>
</dbReference>
<sequence>MTSKLPEILVAQYRLADYRVGSGTDAFIMHIDRYSAPMNKLMTAKQVSNAAIITAYNPLGRRQSAQNNREAHVTLQGALDRRAVCLIESTNLDPAGTWPDETGFCVLGVRFETVCALGLRFRQNAIVWIHNDAVPRLHLLR</sequence>
<evidence type="ECO:0000313" key="1">
    <source>
        <dbReference type="EMBL" id="SEM73012.1"/>
    </source>
</evidence>
<evidence type="ECO:0000313" key="2">
    <source>
        <dbReference type="Proteomes" id="UP000199459"/>
    </source>
</evidence>
<dbReference type="Proteomes" id="UP000199459">
    <property type="component" value="Unassembled WGS sequence"/>
</dbReference>
<protein>
    <recommendedName>
        <fullName evidence="3">DUF3293 domain-containing protein</fullName>
    </recommendedName>
</protein>
<dbReference type="OrthoDB" id="8548211at2"/>
<evidence type="ECO:0008006" key="3">
    <source>
        <dbReference type="Google" id="ProtNLM"/>
    </source>
</evidence>
<proteinExistence type="predicted"/>
<organism evidence="1 2">
    <name type="scientific">Nitrosomonas marina</name>
    <dbReference type="NCBI Taxonomy" id="917"/>
    <lineage>
        <taxon>Bacteria</taxon>
        <taxon>Pseudomonadati</taxon>
        <taxon>Pseudomonadota</taxon>
        <taxon>Betaproteobacteria</taxon>
        <taxon>Nitrosomonadales</taxon>
        <taxon>Nitrosomonadaceae</taxon>
        <taxon>Nitrosomonas</taxon>
    </lineage>
</organism>
<dbReference type="InterPro" id="IPR021710">
    <property type="entry name" value="DUF3293"/>
</dbReference>
<dbReference type="EMBL" id="FOCP01000001">
    <property type="protein sequence ID" value="SEM73012.1"/>
    <property type="molecule type" value="Genomic_DNA"/>
</dbReference>
<dbReference type="Pfam" id="PF11697">
    <property type="entry name" value="DUF3293"/>
    <property type="match status" value="1"/>
</dbReference>
<dbReference type="AlphaFoldDB" id="A0A1H8AQK5"/>
<accession>A0A1H8AQK5</accession>
<gene>
    <name evidence="1" type="ORF">SAMN05216325_101286</name>
</gene>
<reference evidence="1 2" key="1">
    <citation type="submission" date="2016-10" db="EMBL/GenBank/DDBJ databases">
        <authorList>
            <person name="de Groot N.N."/>
        </authorList>
    </citation>
    <scope>NUCLEOTIDE SEQUENCE [LARGE SCALE GENOMIC DNA]</scope>
    <source>
        <strain evidence="1 2">Nm22</strain>
    </source>
</reference>
<name>A0A1H8AQK5_9PROT</name>